<evidence type="ECO:0000256" key="1">
    <source>
        <dbReference type="SAM" id="MobiDB-lite"/>
    </source>
</evidence>
<sequence>MSSMERLQRIFVGAEGAVAHPPPDSPTLNSSSKSTSHLSPSLKCLNTEESGRPMEVMDLMLREFVDEYTIRVMDLFAMPLSGIGLLATWLRLL</sequence>
<dbReference type="Proteomes" id="UP001314170">
    <property type="component" value="Unassembled WGS sequence"/>
</dbReference>
<keyword evidence="2" id="KW-1133">Transmembrane helix</keyword>
<dbReference type="EMBL" id="CAWUPB010000851">
    <property type="protein sequence ID" value="CAK7327228.1"/>
    <property type="molecule type" value="Genomic_DNA"/>
</dbReference>
<feature type="compositionally biased region" description="Low complexity" evidence="1">
    <location>
        <begin position="26"/>
        <end position="43"/>
    </location>
</feature>
<reference evidence="3 4" key="1">
    <citation type="submission" date="2024-01" db="EMBL/GenBank/DDBJ databases">
        <authorList>
            <person name="Waweru B."/>
        </authorList>
    </citation>
    <scope>NUCLEOTIDE SEQUENCE [LARGE SCALE GENOMIC DNA]</scope>
</reference>
<organism evidence="3 4">
    <name type="scientific">Dovyalis caffra</name>
    <dbReference type="NCBI Taxonomy" id="77055"/>
    <lineage>
        <taxon>Eukaryota</taxon>
        <taxon>Viridiplantae</taxon>
        <taxon>Streptophyta</taxon>
        <taxon>Embryophyta</taxon>
        <taxon>Tracheophyta</taxon>
        <taxon>Spermatophyta</taxon>
        <taxon>Magnoliopsida</taxon>
        <taxon>eudicotyledons</taxon>
        <taxon>Gunneridae</taxon>
        <taxon>Pentapetalae</taxon>
        <taxon>rosids</taxon>
        <taxon>fabids</taxon>
        <taxon>Malpighiales</taxon>
        <taxon>Salicaceae</taxon>
        <taxon>Flacourtieae</taxon>
        <taxon>Dovyalis</taxon>
    </lineage>
</organism>
<evidence type="ECO:0000313" key="3">
    <source>
        <dbReference type="EMBL" id="CAK7327228.1"/>
    </source>
</evidence>
<gene>
    <name evidence="3" type="ORF">DCAF_LOCUS4935</name>
</gene>
<protein>
    <submittedName>
        <fullName evidence="3">Uncharacterized protein</fullName>
    </submittedName>
</protein>
<evidence type="ECO:0000256" key="2">
    <source>
        <dbReference type="SAM" id="Phobius"/>
    </source>
</evidence>
<evidence type="ECO:0000313" key="4">
    <source>
        <dbReference type="Proteomes" id="UP001314170"/>
    </source>
</evidence>
<dbReference type="AlphaFoldDB" id="A0AAV1R2I3"/>
<name>A0AAV1R2I3_9ROSI</name>
<feature type="region of interest" description="Disordered" evidence="1">
    <location>
        <begin position="14"/>
        <end position="45"/>
    </location>
</feature>
<accession>A0AAV1R2I3</accession>
<keyword evidence="2" id="KW-0472">Membrane</keyword>
<proteinExistence type="predicted"/>
<keyword evidence="4" id="KW-1185">Reference proteome</keyword>
<feature type="transmembrane region" description="Helical" evidence="2">
    <location>
        <begin position="72"/>
        <end position="92"/>
    </location>
</feature>
<keyword evidence="2" id="KW-0812">Transmembrane</keyword>
<comment type="caution">
    <text evidence="3">The sequence shown here is derived from an EMBL/GenBank/DDBJ whole genome shotgun (WGS) entry which is preliminary data.</text>
</comment>